<dbReference type="AlphaFoldDB" id="A0A512JH29"/>
<comment type="caution">
    <text evidence="2">The sequence shown here is derived from an EMBL/GenBank/DDBJ whole genome shotgun (WGS) entry which is preliminary data.</text>
</comment>
<keyword evidence="3" id="KW-1185">Reference proteome</keyword>
<feature type="region of interest" description="Disordered" evidence="1">
    <location>
        <begin position="53"/>
        <end position="78"/>
    </location>
</feature>
<sequence length="78" mass="8352">MPRVRVLRPFANDHHSDIVQPGDEITVSEVRAKALGTKVELIEAKAAPAPANKMAPIAENKAAPSPVKRGPGRPPRAR</sequence>
<evidence type="ECO:0000256" key="1">
    <source>
        <dbReference type="SAM" id="MobiDB-lite"/>
    </source>
</evidence>
<protein>
    <submittedName>
        <fullName evidence="2">Uncharacterized protein</fullName>
    </submittedName>
</protein>
<accession>A0A512JH29</accession>
<dbReference type="Proteomes" id="UP000321750">
    <property type="component" value="Unassembled WGS sequence"/>
</dbReference>
<evidence type="ECO:0000313" key="3">
    <source>
        <dbReference type="Proteomes" id="UP000321750"/>
    </source>
</evidence>
<evidence type="ECO:0000313" key="2">
    <source>
        <dbReference type="EMBL" id="GEP09277.1"/>
    </source>
</evidence>
<reference evidence="2 3" key="1">
    <citation type="submission" date="2019-07" db="EMBL/GenBank/DDBJ databases">
        <title>Whole genome shotgun sequence of Methylobacterium gnaphalii NBRC 107716.</title>
        <authorList>
            <person name="Hosoyama A."/>
            <person name="Uohara A."/>
            <person name="Ohji S."/>
            <person name="Ichikawa N."/>
        </authorList>
    </citation>
    <scope>NUCLEOTIDE SEQUENCE [LARGE SCALE GENOMIC DNA]</scope>
    <source>
        <strain evidence="2 3">NBRC 107716</strain>
    </source>
</reference>
<name>A0A512JH29_9HYPH</name>
<proteinExistence type="predicted"/>
<dbReference type="EMBL" id="BJZV01000004">
    <property type="protein sequence ID" value="GEP09277.1"/>
    <property type="molecule type" value="Genomic_DNA"/>
</dbReference>
<organism evidence="2 3">
    <name type="scientific">Methylobacterium gnaphalii</name>
    <dbReference type="NCBI Taxonomy" id="1010610"/>
    <lineage>
        <taxon>Bacteria</taxon>
        <taxon>Pseudomonadati</taxon>
        <taxon>Pseudomonadota</taxon>
        <taxon>Alphaproteobacteria</taxon>
        <taxon>Hyphomicrobiales</taxon>
        <taxon>Methylobacteriaceae</taxon>
        <taxon>Methylobacterium</taxon>
    </lineage>
</organism>
<gene>
    <name evidence="2" type="ORF">MGN01_11220</name>
</gene>